<dbReference type="GO" id="GO:1990269">
    <property type="term" value="F:RNA polymerase II C-terminal domain phosphoserine binding"/>
    <property type="evidence" value="ECO:0007669"/>
    <property type="project" value="TreeGrafter"/>
</dbReference>
<dbReference type="GO" id="GO:0016593">
    <property type="term" value="C:Cdc73/Paf1 complex"/>
    <property type="evidence" value="ECO:0007669"/>
    <property type="project" value="InterPro"/>
</dbReference>
<feature type="region of interest" description="Disordered" evidence="1">
    <location>
        <begin position="1"/>
        <end position="74"/>
    </location>
</feature>
<accession>A0AAN6D0T6</accession>
<feature type="compositionally biased region" description="Basic and acidic residues" evidence="1">
    <location>
        <begin position="1"/>
        <end position="11"/>
    </location>
</feature>
<keyword evidence="4" id="KW-1185">Reference proteome</keyword>
<dbReference type="Proteomes" id="UP000697297">
    <property type="component" value="Unassembled WGS sequence"/>
</dbReference>
<feature type="compositionally biased region" description="Acidic residues" evidence="1">
    <location>
        <begin position="314"/>
        <end position="325"/>
    </location>
</feature>
<dbReference type="PANTHER" id="PTHR23146">
    <property type="entry name" value="LEO1 PROTEIN"/>
    <property type="match status" value="1"/>
</dbReference>
<dbReference type="EMBL" id="JAHLUH010000020">
    <property type="protein sequence ID" value="KAG7723977.1"/>
    <property type="molecule type" value="Genomic_DNA"/>
</dbReference>
<feature type="compositionally biased region" description="Acidic residues" evidence="1">
    <location>
        <begin position="291"/>
        <end position="302"/>
    </location>
</feature>
<evidence type="ECO:0000256" key="1">
    <source>
        <dbReference type="SAM" id="MobiDB-lite"/>
    </source>
</evidence>
<dbReference type="PANTHER" id="PTHR23146:SF0">
    <property type="entry name" value="RNA POLYMERASE-ASSOCIATED PROTEIN LEO1"/>
    <property type="match status" value="1"/>
</dbReference>
<feature type="compositionally biased region" description="Basic and acidic residues" evidence="1">
    <location>
        <begin position="271"/>
        <end position="281"/>
    </location>
</feature>
<protein>
    <recommendedName>
        <fullName evidence="6">RNA polymerase-associated protein LEO1</fullName>
    </recommendedName>
</protein>
<evidence type="ECO:0000313" key="3">
    <source>
        <dbReference type="EMBL" id="KAG7761827.1"/>
    </source>
</evidence>
<evidence type="ECO:0000313" key="4">
    <source>
        <dbReference type="Proteomes" id="UP000697297"/>
    </source>
</evidence>
<dbReference type="InterPro" id="IPR007149">
    <property type="entry name" value="Leo1"/>
</dbReference>
<dbReference type="EMBL" id="JAHLUN010000020">
    <property type="protein sequence ID" value="KAG7761827.1"/>
    <property type="molecule type" value="Genomic_DNA"/>
</dbReference>
<sequence length="376" mass="43060">MSSEEPEKTGEEQVDDLFGEASDEEVVDETAVHVSDEENEDVQNSADDDDDDEKELEVKEPTRAEISIPRHPRSHVPTGDAMVFTLPRYLFVDPEPFTPTTFESNLNEFLKDSVKDSTNKELQDSLEFKKLEVQNTIRWRYAKTSSDELYKQSNASIVEWEDGSMSLKIGDEFFNIKLNNNEDEILVAESGELYLPVTELKKSIQVLPSSTSSRAHKILANTLQSNLRLKKSKKINTIVTTEDPELKAKEMERAQREIEKARRKQLAKLALEEERQERESRTTSLAHSIDAAEDEDEQDDGEYNDKDDFVVSDNEQDSGLDDDELDKAAEKLRSVKRAGEAMYREKSQEVEEEEDDEGAVVRKKRRVVLDDEEDED</sequence>
<dbReference type="Pfam" id="PF04004">
    <property type="entry name" value="Leo1"/>
    <property type="match status" value="1"/>
</dbReference>
<comment type="caution">
    <text evidence="2">The sequence shown here is derived from an EMBL/GenBank/DDBJ whole genome shotgun (WGS) entry which is preliminary data.</text>
</comment>
<dbReference type="Proteomes" id="UP000738402">
    <property type="component" value="Unassembled WGS sequence"/>
</dbReference>
<reference evidence="2 4" key="1">
    <citation type="journal article" date="2021" name="G3 (Bethesda)">
        <title>Genomic diversity, chromosomal rearrangements, and interspecies hybridization in the ogataea polymorpha species complex.</title>
        <authorList>
            <person name="Hanson S.J."/>
            <person name="Cinneide E.O."/>
            <person name="Salzberg L.I."/>
            <person name="Wolfe K.H."/>
            <person name="McGowan J."/>
            <person name="Fitzpatrick D.A."/>
            <person name="Matlin K."/>
        </authorList>
    </citation>
    <scope>NUCLEOTIDE SEQUENCE</scope>
    <source>
        <strain evidence="3">81-436-3</strain>
        <strain evidence="2">83-405-1</strain>
    </source>
</reference>
<feature type="compositionally biased region" description="Acidic residues" evidence="1">
    <location>
        <begin position="12"/>
        <end position="28"/>
    </location>
</feature>
<name>A0AAN6D0T6_9ASCO</name>
<dbReference type="GO" id="GO:0006368">
    <property type="term" value="P:transcription elongation by RNA polymerase II"/>
    <property type="evidence" value="ECO:0007669"/>
    <property type="project" value="InterPro"/>
</dbReference>
<feature type="region of interest" description="Disordered" evidence="1">
    <location>
        <begin position="271"/>
        <end position="360"/>
    </location>
</feature>
<dbReference type="GO" id="GO:0032968">
    <property type="term" value="P:positive regulation of transcription elongation by RNA polymerase II"/>
    <property type="evidence" value="ECO:0007669"/>
    <property type="project" value="TreeGrafter"/>
</dbReference>
<dbReference type="AlphaFoldDB" id="A0AAN6D0T6"/>
<feature type="compositionally biased region" description="Acidic residues" evidence="1">
    <location>
        <begin position="37"/>
        <end position="55"/>
    </location>
</feature>
<organism evidence="2 5">
    <name type="scientific">Ogataea haglerorum</name>
    <dbReference type="NCBI Taxonomy" id="1937702"/>
    <lineage>
        <taxon>Eukaryota</taxon>
        <taxon>Fungi</taxon>
        <taxon>Dikarya</taxon>
        <taxon>Ascomycota</taxon>
        <taxon>Saccharomycotina</taxon>
        <taxon>Pichiomycetes</taxon>
        <taxon>Pichiales</taxon>
        <taxon>Pichiaceae</taxon>
        <taxon>Ogataea</taxon>
    </lineage>
</organism>
<gene>
    <name evidence="2" type="ORF">KL933_005120</name>
    <name evidence="3" type="ORF">KL946_005233</name>
</gene>
<evidence type="ECO:0000313" key="2">
    <source>
        <dbReference type="EMBL" id="KAG7723977.1"/>
    </source>
</evidence>
<evidence type="ECO:0000313" key="5">
    <source>
        <dbReference type="Proteomes" id="UP000738402"/>
    </source>
</evidence>
<feature type="compositionally biased region" description="Basic and acidic residues" evidence="1">
    <location>
        <begin position="326"/>
        <end position="349"/>
    </location>
</feature>
<evidence type="ECO:0008006" key="6">
    <source>
        <dbReference type="Google" id="ProtNLM"/>
    </source>
</evidence>
<proteinExistence type="predicted"/>